<protein>
    <submittedName>
        <fullName evidence="2">Uncharacterized protein</fullName>
    </submittedName>
</protein>
<proteinExistence type="predicted"/>
<dbReference type="PANTHER" id="PTHR14919">
    <property type="entry name" value="KPL2-RELATED"/>
    <property type="match status" value="1"/>
</dbReference>
<dbReference type="EMBL" id="HBFC01015082">
    <property type="protein sequence ID" value="CAD8706167.1"/>
    <property type="molecule type" value="Transcribed_RNA"/>
</dbReference>
<dbReference type="AlphaFoldDB" id="A0A7S0SG41"/>
<gene>
    <name evidence="2" type="ORF">MANT1106_LOCUS8850</name>
</gene>
<dbReference type="InterPro" id="IPR052634">
    <property type="entry name" value="Sperm_flagellar-bone_growth"/>
</dbReference>
<feature type="coiled-coil region" evidence="1">
    <location>
        <begin position="52"/>
        <end position="86"/>
    </location>
</feature>
<evidence type="ECO:0000313" key="2">
    <source>
        <dbReference type="EMBL" id="CAD8706167.1"/>
    </source>
</evidence>
<sequence>MSTERATLEARLRRVAERSVTHVHELGNIADLAHQRLEQWLRARYHGECGAAAALAEEVRIAVDEARELEQDLALEEEDLVVLEDERAVPSNPPMPPAPPVEPAPAPGVFSGAQFLGLCAALAEAAPSGVMTAAACGAVVASCGADGGGAGVPVAFAVAPAPILAAAARLFEVPGSPYVEWRSLVASLLAAMYPALLAATAAELASAAAQLAAPAAAGKRIFAAARKLWFLPATSPDQVNISALVMQGLAEAFGGPGEGGDAPVDATMMAMHLCVSATAEAGVGKALEVATLLAAVVGAGGGDPVAMATATALGPMSAAAIELLGAKDLEGKSAEVPALAAAAAEGGGIGGDAGASPLLGAAVGKWFGRYLVKDAYAVVRV</sequence>
<dbReference type="PANTHER" id="PTHR14919:SF0">
    <property type="entry name" value="SPERM FLAGELLAR PROTEIN 2"/>
    <property type="match status" value="1"/>
</dbReference>
<accession>A0A7S0SG41</accession>
<keyword evidence="1" id="KW-0175">Coiled coil</keyword>
<name>A0A7S0SG41_9CHLO</name>
<reference evidence="2" key="1">
    <citation type="submission" date="2021-01" db="EMBL/GenBank/DDBJ databases">
        <authorList>
            <person name="Corre E."/>
            <person name="Pelletier E."/>
            <person name="Niang G."/>
            <person name="Scheremetjew M."/>
            <person name="Finn R."/>
            <person name="Kale V."/>
            <person name="Holt S."/>
            <person name="Cochrane G."/>
            <person name="Meng A."/>
            <person name="Brown T."/>
            <person name="Cohen L."/>
        </authorList>
    </citation>
    <scope>NUCLEOTIDE SEQUENCE</scope>
    <source>
        <strain evidence="2">SL-175</strain>
    </source>
</reference>
<evidence type="ECO:0000256" key="1">
    <source>
        <dbReference type="SAM" id="Coils"/>
    </source>
</evidence>
<organism evidence="2">
    <name type="scientific">Mantoniella antarctica</name>
    <dbReference type="NCBI Taxonomy" id="81844"/>
    <lineage>
        <taxon>Eukaryota</taxon>
        <taxon>Viridiplantae</taxon>
        <taxon>Chlorophyta</taxon>
        <taxon>Mamiellophyceae</taxon>
        <taxon>Mamiellales</taxon>
        <taxon>Mamiellaceae</taxon>
        <taxon>Mantoniella</taxon>
    </lineage>
</organism>